<dbReference type="GO" id="GO:0080188">
    <property type="term" value="P:gene silencing by siRNA-directed DNA methylation"/>
    <property type="evidence" value="ECO:0007669"/>
    <property type="project" value="InterPro"/>
</dbReference>
<dbReference type="InterPro" id="IPR045177">
    <property type="entry name" value="FDM1-5/IDN2"/>
</dbReference>
<dbReference type="OrthoDB" id="1432303at2759"/>
<feature type="coiled-coil region" evidence="1">
    <location>
        <begin position="133"/>
        <end position="160"/>
    </location>
</feature>
<evidence type="ECO:0000256" key="1">
    <source>
        <dbReference type="SAM" id="Coils"/>
    </source>
</evidence>
<keyword evidence="1" id="KW-0175">Coiled coil</keyword>
<feature type="transmembrane region" description="Helical" evidence="2">
    <location>
        <begin position="26"/>
        <end position="55"/>
    </location>
</feature>
<keyword evidence="2" id="KW-0472">Membrane</keyword>
<accession>A0A7J7LVQ8</accession>
<keyword evidence="4" id="KW-1185">Reference proteome</keyword>
<dbReference type="PANTHER" id="PTHR21596">
    <property type="entry name" value="RIBONUCLEASE P SUBUNIT P38"/>
    <property type="match status" value="1"/>
</dbReference>
<dbReference type="AlphaFoldDB" id="A0A7J7LVQ8"/>
<reference evidence="3 4" key="1">
    <citation type="journal article" date="2020" name="IScience">
        <title>Genome Sequencing of the Endangered Kingdonia uniflora (Circaeasteraceae, Ranunculales) Reveals Potential Mechanisms of Evolutionary Specialization.</title>
        <authorList>
            <person name="Sun Y."/>
            <person name="Deng T."/>
            <person name="Zhang A."/>
            <person name="Moore M.J."/>
            <person name="Landis J.B."/>
            <person name="Lin N."/>
            <person name="Zhang H."/>
            <person name="Zhang X."/>
            <person name="Huang J."/>
            <person name="Zhang X."/>
            <person name="Sun H."/>
            <person name="Wang H."/>
        </authorList>
    </citation>
    <scope>NUCLEOTIDE SEQUENCE [LARGE SCALE GENOMIC DNA]</scope>
    <source>
        <strain evidence="3">TB1705</strain>
        <tissue evidence="3">Leaf</tissue>
    </source>
</reference>
<gene>
    <name evidence="3" type="ORF">GIB67_008934</name>
</gene>
<keyword evidence="2" id="KW-1133">Transmembrane helix</keyword>
<evidence type="ECO:0000313" key="4">
    <source>
        <dbReference type="Proteomes" id="UP000541444"/>
    </source>
</evidence>
<dbReference type="PANTHER" id="PTHR21596:SF3">
    <property type="entry name" value="FACTOR OF DNA METHYLATION 1-RELATED"/>
    <property type="match status" value="1"/>
</dbReference>
<dbReference type="EMBL" id="JACGCM010001965">
    <property type="protein sequence ID" value="KAF6146648.1"/>
    <property type="molecule type" value="Genomic_DNA"/>
</dbReference>
<keyword evidence="2" id="KW-0812">Transmembrane</keyword>
<evidence type="ECO:0000256" key="2">
    <source>
        <dbReference type="SAM" id="Phobius"/>
    </source>
</evidence>
<feature type="transmembrane region" description="Helical" evidence="2">
    <location>
        <begin position="61"/>
        <end position="80"/>
    </location>
</feature>
<evidence type="ECO:0000313" key="3">
    <source>
        <dbReference type="EMBL" id="KAF6146648.1"/>
    </source>
</evidence>
<sequence length="172" mass="20132">MSYSSLRKKSDLLLVSKVKIGLLRQFLINLQAVSLGTKLAVLFSAIALAIIAQSYNFGRPWIFALSLIGLTRLVEIVSFLTENKNLHDWKTEYNETSRLLDTVIQEKNSLHHAHNEEMRILRHTTVENTLRIYNENEKLKSNLEYQRRELERRFNELSKHEALTEHESRILD</sequence>
<name>A0A7J7LVQ8_9MAGN</name>
<comment type="caution">
    <text evidence="3">The sequence shown here is derived from an EMBL/GenBank/DDBJ whole genome shotgun (WGS) entry which is preliminary data.</text>
</comment>
<dbReference type="Proteomes" id="UP000541444">
    <property type="component" value="Unassembled WGS sequence"/>
</dbReference>
<organism evidence="3 4">
    <name type="scientific">Kingdonia uniflora</name>
    <dbReference type="NCBI Taxonomy" id="39325"/>
    <lineage>
        <taxon>Eukaryota</taxon>
        <taxon>Viridiplantae</taxon>
        <taxon>Streptophyta</taxon>
        <taxon>Embryophyta</taxon>
        <taxon>Tracheophyta</taxon>
        <taxon>Spermatophyta</taxon>
        <taxon>Magnoliopsida</taxon>
        <taxon>Ranunculales</taxon>
        <taxon>Circaeasteraceae</taxon>
        <taxon>Kingdonia</taxon>
    </lineage>
</organism>
<protein>
    <submittedName>
        <fullName evidence="3">Uncharacterized protein</fullName>
    </submittedName>
</protein>
<proteinExistence type="predicted"/>